<evidence type="ECO:0000256" key="20">
    <source>
        <dbReference type="HAMAP-Rule" id="MF_00037"/>
    </source>
</evidence>
<comment type="subcellular location">
    <subcellularLocation>
        <location evidence="3 20">Cytoplasm</location>
    </subcellularLocation>
</comment>
<keyword evidence="8 20" id="KW-0963">Cytoplasm</keyword>
<dbReference type="SUPFAM" id="SSF56194">
    <property type="entry name" value="Uridine diphospho-N-Acetylenolpyruvylglucosamine reductase, MurB, C-terminal domain"/>
    <property type="match status" value="1"/>
</dbReference>
<keyword evidence="11 20" id="KW-0274">FAD</keyword>
<keyword evidence="13 20" id="KW-0133">Cell shape</keyword>
<evidence type="ECO:0000256" key="14">
    <source>
        <dbReference type="ARBA" id="ARBA00022984"/>
    </source>
</evidence>
<gene>
    <name evidence="20 22" type="primary">murB</name>
    <name evidence="22" type="ORF">GCM10009425_39070</name>
</gene>
<evidence type="ECO:0000256" key="19">
    <source>
        <dbReference type="ARBA" id="ARBA00048914"/>
    </source>
</evidence>
<evidence type="ECO:0000313" key="22">
    <source>
        <dbReference type="EMBL" id="GGM24402.1"/>
    </source>
</evidence>
<dbReference type="SUPFAM" id="SSF56176">
    <property type="entry name" value="FAD-binding/transporter-associated domain-like"/>
    <property type="match status" value="1"/>
</dbReference>
<accession>A0ABQ2H339</accession>
<keyword evidence="15 20" id="KW-0560">Oxidoreductase</keyword>
<keyword evidence="23" id="KW-1185">Reference proteome</keyword>
<dbReference type="InterPro" id="IPR016169">
    <property type="entry name" value="FAD-bd_PCMH_sub2"/>
</dbReference>
<feature type="active site" evidence="20">
    <location>
        <position position="167"/>
    </location>
</feature>
<feature type="active site" evidence="20">
    <location>
        <position position="336"/>
    </location>
</feature>
<evidence type="ECO:0000256" key="6">
    <source>
        <dbReference type="ARBA" id="ARBA00012518"/>
    </source>
</evidence>
<dbReference type="EC" id="1.3.1.98" evidence="6 20"/>
<sequence>MSLVVREWVCLKPFNTFGFNVRARFYAEAHTDDDVHEAIKFADKQGVPLYILGGGSNLVLTEDIRALVLHMRSQGVRLLQESAEGDAVVEAEAGESWHGLVEASLDMGLSGLENLSLIPGTVGASPMQNIGAYGVELKDVFNSLTALDRTTGQCHEFTLEECCFGYRESRFKQESGRWIILRVRFNLSRHGVLRLDYGPIRKRLAEQGINEPSPRAVSQAVISIRQEKLPDPAVLGNAGSFFKNPVVSNELAAKLRERYSDLVVYPVTSEQVKLAAGWLIDKAGWKGFREGDAGVHAQQALVLVNHGAASGKDIVNLAQKIRADIESRFCILLEMEPGTLS</sequence>
<dbReference type="InterPro" id="IPR003170">
    <property type="entry name" value="MurB"/>
</dbReference>
<evidence type="ECO:0000256" key="18">
    <source>
        <dbReference type="ARBA" id="ARBA00031026"/>
    </source>
</evidence>
<dbReference type="Proteomes" id="UP000616499">
    <property type="component" value="Unassembled WGS sequence"/>
</dbReference>
<dbReference type="PANTHER" id="PTHR21071">
    <property type="entry name" value="UDP-N-ACETYLENOLPYRUVOYLGLUCOSAMINE REDUCTASE"/>
    <property type="match status" value="1"/>
</dbReference>
<comment type="function">
    <text evidence="2 20">Cell wall formation.</text>
</comment>
<comment type="pathway">
    <text evidence="4 20">Cell wall biogenesis; peptidoglycan biosynthesis.</text>
</comment>
<evidence type="ECO:0000256" key="9">
    <source>
        <dbReference type="ARBA" id="ARBA00022618"/>
    </source>
</evidence>
<evidence type="ECO:0000256" key="16">
    <source>
        <dbReference type="ARBA" id="ARBA00023306"/>
    </source>
</evidence>
<keyword evidence="14 20" id="KW-0573">Peptidoglycan synthesis</keyword>
<comment type="caution">
    <text evidence="22">The sequence shown here is derived from an EMBL/GenBank/DDBJ whole genome shotgun (WGS) entry which is preliminary data.</text>
</comment>
<keyword evidence="16 20" id="KW-0131">Cell cycle</keyword>
<dbReference type="InterPro" id="IPR016167">
    <property type="entry name" value="FAD-bd_PCMH_sub1"/>
</dbReference>
<evidence type="ECO:0000256" key="3">
    <source>
        <dbReference type="ARBA" id="ARBA00004496"/>
    </source>
</evidence>
<keyword evidence="10 20" id="KW-0285">Flavoprotein</keyword>
<keyword evidence="17 20" id="KW-0961">Cell wall biogenesis/degradation</keyword>
<dbReference type="Gene3D" id="3.30.43.10">
    <property type="entry name" value="Uridine Diphospho-n-acetylenolpyruvylglucosamine Reductase, domain 2"/>
    <property type="match status" value="1"/>
</dbReference>
<dbReference type="InterPro" id="IPR006094">
    <property type="entry name" value="Oxid_FAD_bind_N"/>
</dbReference>
<proteinExistence type="inferred from homology"/>
<evidence type="ECO:0000256" key="13">
    <source>
        <dbReference type="ARBA" id="ARBA00022960"/>
    </source>
</evidence>
<dbReference type="PANTHER" id="PTHR21071:SF4">
    <property type="entry name" value="UDP-N-ACETYLENOLPYRUVOYLGLUCOSAMINE REDUCTASE"/>
    <property type="match status" value="1"/>
</dbReference>
<dbReference type="NCBIfam" id="TIGR00179">
    <property type="entry name" value="murB"/>
    <property type="match status" value="1"/>
</dbReference>
<dbReference type="PROSITE" id="PS51387">
    <property type="entry name" value="FAD_PCMH"/>
    <property type="match status" value="1"/>
</dbReference>
<dbReference type="Pfam" id="PF02873">
    <property type="entry name" value="MurB_C"/>
    <property type="match status" value="1"/>
</dbReference>
<dbReference type="NCBIfam" id="NF010478">
    <property type="entry name" value="PRK13903.1"/>
    <property type="match status" value="1"/>
</dbReference>
<dbReference type="NCBIfam" id="NF000755">
    <property type="entry name" value="PRK00046.1"/>
    <property type="match status" value="1"/>
</dbReference>
<evidence type="ECO:0000256" key="8">
    <source>
        <dbReference type="ARBA" id="ARBA00022490"/>
    </source>
</evidence>
<dbReference type="Gene3D" id="3.30.465.10">
    <property type="match status" value="1"/>
</dbReference>
<comment type="cofactor">
    <cofactor evidence="1 20">
        <name>FAD</name>
        <dbReference type="ChEBI" id="CHEBI:57692"/>
    </cofactor>
</comment>
<evidence type="ECO:0000256" key="7">
    <source>
        <dbReference type="ARBA" id="ARBA00015188"/>
    </source>
</evidence>
<name>A0ABQ2H339_9PSED</name>
<evidence type="ECO:0000256" key="11">
    <source>
        <dbReference type="ARBA" id="ARBA00022827"/>
    </source>
</evidence>
<keyword evidence="12 20" id="KW-0521">NADP</keyword>
<evidence type="ECO:0000256" key="15">
    <source>
        <dbReference type="ARBA" id="ARBA00023002"/>
    </source>
</evidence>
<evidence type="ECO:0000256" key="4">
    <source>
        <dbReference type="ARBA" id="ARBA00004752"/>
    </source>
</evidence>
<evidence type="ECO:0000256" key="5">
    <source>
        <dbReference type="ARBA" id="ARBA00010485"/>
    </source>
</evidence>
<comment type="similarity">
    <text evidence="5 20">Belongs to the MurB family.</text>
</comment>
<evidence type="ECO:0000256" key="12">
    <source>
        <dbReference type="ARBA" id="ARBA00022857"/>
    </source>
</evidence>
<reference evidence="23" key="1">
    <citation type="journal article" date="2019" name="Int. J. Syst. Evol. Microbiol.">
        <title>The Global Catalogue of Microorganisms (GCM) 10K type strain sequencing project: providing services to taxonomists for standard genome sequencing and annotation.</title>
        <authorList>
            <consortium name="The Broad Institute Genomics Platform"/>
            <consortium name="The Broad Institute Genome Sequencing Center for Infectious Disease"/>
            <person name="Wu L."/>
            <person name="Ma J."/>
        </authorList>
    </citation>
    <scope>NUCLEOTIDE SEQUENCE [LARGE SCALE GENOMIC DNA]</scope>
    <source>
        <strain evidence="23">JCM 13501</strain>
    </source>
</reference>
<dbReference type="EMBL" id="BMNW01000010">
    <property type="protein sequence ID" value="GGM24402.1"/>
    <property type="molecule type" value="Genomic_DNA"/>
</dbReference>
<dbReference type="HAMAP" id="MF_00037">
    <property type="entry name" value="MurB"/>
    <property type="match status" value="1"/>
</dbReference>
<keyword evidence="9 20" id="KW-0132">Cell division</keyword>
<dbReference type="InterPro" id="IPR036635">
    <property type="entry name" value="MurB_C_sf"/>
</dbReference>
<evidence type="ECO:0000259" key="21">
    <source>
        <dbReference type="PROSITE" id="PS51387"/>
    </source>
</evidence>
<evidence type="ECO:0000256" key="17">
    <source>
        <dbReference type="ARBA" id="ARBA00023316"/>
    </source>
</evidence>
<dbReference type="InterPro" id="IPR036318">
    <property type="entry name" value="FAD-bd_PCMH-like_sf"/>
</dbReference>
<evidence type="ECO:0000313" key="23">
    <source>
        <dbReference type="Proteomes" id="UP000616499"/>
    </source>
</evidence>
<evidence type="ECO:0000256" key="2">
    <source>
        <dbReference type="ARBA" id="ARBA00003921"/>
    </source>
</evidence>
<evidence type="ECO:0000256" key="1">
    <source>
        <dbReference type="ARBA" id="ARBA00001974"/>
    </source>
</evidence>
<dbReference type="Pfam" id="PF01565">
    <property type="entry name" value="FAD_binding_4"/>
    <property type="match status" value="1"/>
</dbReference>
<organism evidence="22 23">
    <name type="scientific">Pseudomonas asuensis</name>
    <dbReference type="NCBI Taxonomy" id="1825787"/>
    <lineage>
        <taxon>Bacteria</taxon>
        <taxon>Pseudomonadati</taxon>
        <taxon>Pseudomonadota</taxon>
        <taxon>Gammaproteobacteria</taxon>
        <taxon>Pseudomonadales</taxon>
        <taxon>Pseudomonadaceae</taxon>
        <taxon>Pseudomonas</taxon>
    </lineage>
</organism>
<evidence type="ECO:0000256" key="10">
    <source>
        <dbReference type="ARBA" id="ARBA00022630"/>
    </source>
</evidence>
<protein>
    <recommendedName>
        <fullName evidence="7 20">UDP-N-acetylenolpyruvoylglucosamine reductase</fullName>
        <ecNumber evidence="6 20">1.3.1.98</ecNumber>
    </recommendedName>
    <alternativeName>
        <fullName evidence="18 20">UDP-N-acetylmuramate dehydrogenase</fullName>
    </alternativeName>
</protein>
<dbReference type="InterPro" id="IPR011601">
    <property type="entry name" value="MurB_C"/>
</dbReference>
<comment type="catalytic activity">
    <reaction evidence="19 20">
        <text>UDP-N-acetyl-alpha-D-muramate + NADP(+) = UDP-N-acetyl-3-O-(1-carboxyvinyl)-alpha-D-glucosamine + NADPH + H(+)</text>
        <dbReference type="Rhea" id="RHEA:12248"/>
        <dbReference type="ChEBI" id="CHEBI:15378"/>
        <dbReference type="ChEBI" id="CHEBI:57783"/>
        <dbReference type="ChEBI" id="CHEBI:58349"/>
        <dbReference type="ChEBI" id="CHEBI:68483"/>
        <dbReference type="ChEBI" id="CHEBI:70757"/>
        <dbReference type="EC" id="1.3.1.98"/>
    </reaction>
</comment>
<dbReference type="Gene3D" id="3.90.78.10">
    <property type="entry name" value="UDP-N-acetylenolpyruvoylglucosamine reductase, C-terminal domain"/>
    <property type="match status" value="1"/>
</dbReference>
<feature type="domain" description="FAD-binding PCMH-type" evidence="21">
    <location>
        <begin position="18"/>
        <end position="190"/>
    </location>
</feature>
<dbReference type="RefSeq" id="WP_188867810.1">
    <property type="nucleotide sequence ID" value="NZ_BMNW01000010.1"/>
</dbReference>
<dbReference type="InterPro" id="IPR016166">
    <property type="entry name" value="FAD-bd_PCMH"/>
</dbReference>
<feature type="active site" description="Proton donor" evidence="20">
    <location>
        <position position="240"/>
    </location>
</feature>